<protein>
    <recommendedName>
        <fullName evidence="4">Polysaccharide chain length determinant N-terminal domain-containing protein</fullName>
    </recommendedName>
</protein>
<feature type="transmembrane region" description="Helical" evidence="1">
    <location>
        <begin position="27"/>
        <end position="49"/>
    </location>
</feature>
<sequence>MNEPTGPTEEQEPMYLLAAYRTYRGTYVKVCVVALVVVIGFSFIMPYTYKSGTTIMPPEQKTGAGGLSSLMQAAPISIGLGGAESNRGSLLFAEILRSRTLLLGVADTLKLRETPFFNDMNDEELVKDLDSRIAVDTRKTGTISVDVQISTGWFPFGDKTTLAAKTAADVANACRVVLDRLNREKTVTQARRSRQYIERVIASNRALIDSLQAVQEKFQKENKIIALDEQMMAIVQNAVMVGTELAKAELELAMVQQDFQPSSQQTILLQRKVEALRTQYDKVQRGGLVQTDGFSIPLENVPALTRTYTNLLRDLKIKEQLNAYLETQRMQELIQEAKDTPTVVELDAAVVPLKRASPSRVLMAALTLLLVTMGFAAWVPLSAVLRSRKATV</sequence>
<reference evidence="2 3" key="1">
    <citation type="submission" date="2016-09" db="EMBL/GenBank/DDBJ databases">
        <title>Genome-resolved meta-omics ties microbial dynamics to process performance in biotechnology for thiocyanate degradation.</title>
        <authorList>
            <person name="Kantor R.S."/>
            <person name="Huddy R.J."/>
            <person name="Iyer R."/>
            <person name="Thomas B.C."/>
            <person name="Brown C.T."/>
            <person name="Anantharaman K."/>
            <person name="Tringe S."/>
            <person name="Hettich R.L."/>
            <person name="Harrison S.T."/>
            <person name="Banfield J.F."/>
        </authorList>
    </citation>
    <scope>NUCLEOTIDE SEQUENCE [LARGE SCALE GENOMIC DNA]</scope>
    <source>
        <strain evidence="2">59-99</strain>
    </source>
</reference>
<dbReference type="STRING" id="1895771.BGO89_11930"/>
<evidence type="ECO:0000256" key="1">
    <source>
        <dbReference type="SAM" id="Phobius"/>
    </source>
</evidence>
<keyword evidence="1" id="KW-0812">Transmembrane</keyword>
<dbReference type="GO" id="GO:0004713">
    <property type="term" value="F:protein tyrosine kinase activity"/>
    <property type="evidence" value="ECO:0007669"/>
    <property type="project" value="TreeGrafter"/>
</dbReference>
<dbReference type="Proteomes" id="UP000184233">
    <property type="component" value="Unassembled WGS sequence"/>
</dbReference>
<accession>A0A1M3KXR0</accession>
<keyword evidence="1" id="KW-1133">Transmembrane helix</keyword>
<feature type="transmembrane region" description="Helical" evidence="1">
    <location>
        <begin position="361"/>
        <end position="385"/>
    </location>
</feature>
<evidence type="ECO:0008006" key="4">
    <source>
        <dbReference type="Google" id="ProtNLM"/>
    </source>
</evidence>
<dbReference type="GO" id="GO:0005886">
    <property type="term" value="C:plasma membrane"/>
    <property type="evidence" value="ECO:0007669"/>
    <property type="project" value="TreeGrafter"/>
</dbReference>
<organism evidence="2 3">
    <name type="scientific">Candidatus Kapaibacterium thiocyanatum</name>
    <dbReference type="NCBI Taxonomy" id="1895771"/>
    <lineage>
        <taxon>Bacteria</taxon>
        <taxon>Pseudomonadati</taxon>
        <taxon>Candidatus Kapaibacteriota</taxon>
        <taxon>Candidatus Kapaibacteriia</taxon>
        <taxon>Candidatus Kapaibacteriales</taxon>
        <taxon>Candidatus Kapaibacteriaceae</taxon>
        <taxon>Candidatus Kapaibacterium</taxon>
    </lineage>
</organism>
<keyword evidence="1" id="KW-0472">Membrane</keyword>
<dbReference type="AlphaFoldDB" id="A0A1M3KXR0"/>
<evidence type="ECO:0000313" key="3">
    <source>
        <dbReference type="Proteomes" id="UP000184233"/>
    </source>
</evidence>
<dbReference type="EMBL" id="MKVH01000024">
    <property type="protein sequence ID" value="OJX57198.1"/>
    <property type="molecule type" value="Genomic_DNA"/>
</dbReference>
<evidence type="ECO:0000313" key="2">
    <source>
        <dbReference type="EMBL" id="OJX57198.1"/>
    </source>
</evidence>
<gene>
    <name evidence="2" type="ORF">BGO89_11930</name>
</gene>
<proteinExistence type="predicted"/>
<dbReference type="PANTHER" id="PTHR32309">
    <property type="entry name" value="TYROSINE-PROTEIN KINASE"/>
    <property type="match status" value="1"/>
</dbReference>
<name>A0A1M3KXR0_9BACT</name>
<dbReference type="PANTHER" id="PTHR32309:SF13">
    <property type="entry name" value="FERRIC ENTEROBACTIN TRANSPORT PROTEIN FEPE"/>
    <property type="match status" value="1"/>
</dbReference>
<comment type="caution">
    <text evidence="2">The sequence shown here is derived from an EMBL/GenBank/DDBJ whole genome shotgun (WGS) entry which is preliminary data.</text>
</comment>
<dbReference type="InterPro" id="IPR050445">
    <property type="entry name" value="Bact_polysacc_biosynth/exp"/>
</dbReference>